<sequence>MARKIKFAMKMRDDVEVRTLSELKEHFDLERVMAYYLDGKLDIWLADRYYDELYDSIQELDRDAPDLGRRLCELFGVDYEDDALSVEEIEERNRKISLLKEITDDEEIIENIDSVAFSQEELADLLDEGKDTIYLCGEDFQIPTKRGNITYIGIDTKLSVSKKIQEKYVKNNIRLINLLEEDINVAPVEMVTENYQRPRIINNEIEANLEKIKKILEKYLDEEYRITVGLGCSIYLHNSEMHYRKDDIHSKSKAVKLAEERLFKVYNLITDCFDKYADDNFSEKVQKKFFNSIKTDIIEIQNILENLDEEVKTKNSIILKHLYEMINLDNLKLEVQEIAEEVLDDDSFQFPSFYEYTGDIYYEEVGLDGLFGKKDYWFDASTPFMRMTEELNSKSDWYEELVSLRIKTRVVQPIVDTILRICL</sequence>
<dbReference type="Proteomes" id="UP000182121">
    <property type="component" value="Unassembled WGS sequence"/>
</dbReference>
<reference evidence="1 2" key="1">
    <citation type="submission" date="2016-10" db="EMBL/GenBank/DDBJ databases">
        <authorList>
            <person name="Varghese N."/>
            <person name="Submissions S."/>
        </authorList>
    </citation>
    <scope>NUCLEOTIDE SEQUENCE [LARGE SCALE GENOMIC DNA]</scope>
    <source>
        <strain evidence="1 2">NLAE-zl-C196</strain>
    </source>
</reference>
<name>A0A1I0F269_9FIRM</name>
<evidence type="ECO:0000313" key="2">
    <source>
        <dbReference type="Proteomes" id="UP000182121"/>
    </source>
</evidence>
<gene>
    <name evidence="1" type="ORF">SAMN05216521_101176</name>
</gene>
<proteinExistence type="predicted"/>
<dbReference type="EMBL" id="FOIO01000011">
    <property type="protein sequence ID" value="SET52099.1"/>
    <property type="molecule type" value="Genomic_DNA"/>
</dbReference>
<dbReference type="AlphaFoldDB" id="A0A1I0F269"/>
<dbReference type="RefSeq" id="WP_074662144.1">
    <property type="nucleotide sequence ID" value="NZ_FOIO01000011.1"/>
</dbReference>
<comment type="caution">
    <text evidence="1">The sequence shown here is derived from an EMBL/GenBank/DDBJ whole genome shotgun (WGS) entry which is preliminary data.</text>
</comment>
<organism evidence="1 2">
    <name type="scientific">Enterocloster clostridioformis</name>
    <dbReference type="NCBI Taxonomy" id="1531"/>
    <lineage>
        <taxon>Bacteria</taxon>
        <taxon>Bacillati</taxon>
        <taxon>Bacillota</taxon>
        <taxon>Clostridia</taxon>
        <taxon>Lachnospirales</taxon>
        <taxon>Lachnospiraceae</taxon>
        <taxon>Enterocloster</taxon>
    </lineage>
</organism>
<evidence type="ECO:0000313" key="1">
    <source>
        <dbReference type="EMBL" id="SET52099.1"/>
    </source>
</evidence>
<accession>A0A1I0F269</accession>
<protein>
    <submittedName>
        <fullName evidence="1">Uncharacterized protein</fullName>
    </submittedName>
</protein>